<dbReference type="EMBL" id="VULO01000007">
    <property type="protein sequence ID" value="MSS84442.1"/>
    <property type="molecule type" value="Genomic_DNA"/>
</dbReference>
<evidence type="ECO:0000256" key="4">
    <source>
        <dbReference type="ARBA" id="ARBA00022692"/>
    </source>
</evidence>
<proteinExistence type="inferred from homology"/>
<dbReference type="PROSITE" id="PS50893">
    <property type="entry name" value="ABC_TRANSPORTER_2"/>
    <property type="match status" value="2"/>
</dbReference>
<name>A0A6N7W7N0_9ACTO</name>
<dbReference type="Pfam" id="PF02361">
    <property type="entry name" value="CbiQ"/>
    <property type="match status" value="1"/>
</dbReference>
<feature type="transmembrane region" description="Helical" evidence="9">
    <location>
        <begin position="602"/>
        <end position="624"/>
    </location>
</feature>
<evidence type="ECO:0000256" key="7">
    <source>
        <dbReference type="ARBA" id="ARBA00022989"/>
    </source>
</evidence>
<keyword evidence="6 11" id="KW-0067">ATP-binding</keyword>
<evidence type="ECO:0000256" key="5">
    <source>
        <dbReference type="ARBA" id="ARBA00022741"/>
    </source>
</evidence>
<dbReference type="Proteomes" id="UP000470875">
    <property type="component" value="Unassembled WGS sequence"/>
</dbReference>
<evidence type="ECO:0000313" key="12">
    <source>
        <dbReference type="Proteomes" id="UP000470875"/>
    </source>
</evidence>
<reference evidence="11 12" key="1">
    <citation type="submission" date="2019-08" db="EMBL/GenBank/DDBJ databases">
        <title>In-depth cultivation of the pig gut microbiome towards novel bacterial diversity and tailored functional studies.</title>
        <authorList>
            <person name="Wylensek D."/>
            <person name="Hitch T.C.A."/>
            <person name="Clavel T."/>
        </authorList>
    </citation>
    <scope>NUCLEOTIDE SEQUENCE [LARGE SCALE GENOMIC DNA]</scope>
    <source>
        <strain evidence="11 12">WB03_NA08</strain>
    </source>
</reference>
<evidence type="ECO:0000256" key="3">
    <source>
        <dbReference type="ARBA" id="ARBA00022448"/>
    </source>
</evidence>
<dbReference type="Gene3D" id="3.40.50.300">
    <property type="entry name" value="P-loop containing nucleotide triphosphate hydrolases"/>
    <property type="match status" value="2"/>
</dbReference>
<dbReference type="PROSITE" id="PS00211">
    <property type="entry name" value="ABC_TRANSPORTER_1"/>
    <property type="match status" value="2"/>
</dbReference>
<keyword evidence="7 9" id="KW-1133">Transmembrane helix</keyword>
<dbReference type="GO" id="GO:0016887">
    <property type="term" value="F:ATP hydrolysis activity"/>
    <property type="evidence" value="ECO:0007669"/>
    <property type="project" value="InterPro"/>
</dbReference>
<dbReference type="GO" id="GO:0042626">
    <property type="term" value="F:ATPase-coupled transmembrane transporter activity"/>
    <property type="evidence" value="ECO:0007669"/>
    <property type="project" value="TreeGrafter"/>
</dbReference>
<feature type="transmembrane region" description="Helical" evidence="9">
    <location>
        <begin position="484"/>
        <end position="517"/>
    </location>
</feature>
<keyword evidence="5" id="KW-0547">Nucleotide-binding</keyword>
<feature type="domain" description="ABC transporter" evidence="10">
    <location>
        <begin position="9"/>
        <end position="240"/>
    </location>
</feature>
<comment type="subcellular location">
    <subcellularLocation>
        <location evidence="1">Membrane</location>
        <topology evidence="1">Multi-pass membrane protein</topology>
    </subcellularLocation>
</comment>
<keyword evidence="8 9" id="KW-0472">Membrane</keyword>
<dbReference type="InterPro" id="IPR050095">
    <property type="entry name" value="ECF_ABC_transporter_ATP-bd"/>
</dbReference>
<dbReference type="RefSeq" id="WP_154544808.1">
    <property type="nucleotide sequence ID" value="NZ_VULO01000007.1"/>
</dbReference>
<dbReference type="PANTHER" id="PTHR43553">
    <property type="entry name" value="HEAVY METAL TRANSPORTER"/>
    <property type="match status" value="1"/>
</dbReference>
<evidence type="ECO:0000313" key="11">
    <source>
        <dbReference type="EMBL" id="MSS84442.1"/>
    </source>
</evidence>
<dbReference type="PANTHER" id="PTHR43553:SF24">
    <property type="entry name" value="ENERGY-COUPLING FACTOR TRANSPORTER ATP-BINDING PROTEIN ECFA1"/>
    <property type="match status" value="1"/>
</dbReference>
<dbReference type="InterPro" id="IPR027417">
    <property type="entry name" value="P-loop_NTPase"/>
</dbReference>
<keyword evidence="3" id="KW-0813">Transport</keyword>
<keyword evidence="12" id="KW-1185">Reference proteome</keyword>
<evidence type="ECO:0000259" key="10">
    <source>
        <dbReference type="PROSITE" id="PS50893"/>
    </source>
</evidence>
<organism evidence="11 12">
    <name type="scientific">Scrofimicrobium canadense</name>
    <dbReference type="NCBI Taxonomy" id="2652290"/>
    <lineage>
        <taxon>Bacteria</taxon>
        <taxon>Bacillati</taxon>
        <taxon>Actinomycetota</taxon>
        <taxon>Actinomycetes</taxon>
        <taxon>Actinomycetales</taxon>
        <taxon>Actinomycetaceae</taxon>
        <taxon>Scrofimicrobium</taxon>
    </lineage>
</organism>
<keyword evidence="4 9" id="KW-0812">Transmembrane</keyword>
<feature type="transmembrane region" description="Helical" evidence="9">
    <location>
        <begin position="529"/>
        <end position="556"/>
    </location>
</feature>
<dbReference type="InterPro" id="IPR017871">
    <property type="entry name" value="ABC_transporter-like_CS"/>
</dbReference>
<dbReference type="GO" id="GO:0043190">
    <property type="term" value="C:ATP-binding cassette (ABC) transporter complex"/>
    <property type="evidence" value="ECO:0007669"/>
    <property type="project" value="TreeGrafter"/>
</dbReference>
<dbReference type="InterPro" id="IPR015856">
    <property type="entry name" value="ABC_transpr_CbiO/EcfA_su"/>
</dbReference>
<dbReference type="CDD" id="cd03225">
    <property type="entry name" value="ABC_cobalt_CbiO_domain1"/>
    <property type="match status" value="2"/>
</dbReference>
<evidence type="ECO:0000256" key="2">
    <source>
        <dbReference type="ARBA" id="ARBA00005417"/>
    </source>
</evidence>
<feature type="transmembrane region" description="Helical" evidence="9">
    <location>
        <begin position="644"/>
        <end position="660"/>
    </location>
</feature>
<gene>
    <name evidence="11" type="ORF">FYJ24_06630</name>
</gene>
<dbReference type="Pfam" id="PF00005">
    <property type="entry name" value="ABC_tran"/>
    <property type="match status" value="2"/>
</dbReference>
<dbReference type="SMART" id="SM00382">
    <property type="entry name" value="AAA"/>
    <property type="match status" value="2"/>
</dbReference>
<feature type="domain" description="ABC transporter" evidence="10">
    <location>
        <begin position="254"/>
        <end position="484"/>
    </location>
</feature>
<protein>
    <submittedName>
        <fullName evidence="11">ATP-binding cassette domain-containing protein</fullName>
    </submittedName>
</protein>
<evidence type="ECO:0000256" key="9">
    <source>
        <dbReference type="SAM" id="Phobius"/>
    </source>
</evidence>
<evidence type="ECO:0000256" key="6">
    <source>
        <dbReference type="ARBA" id="ARBA00022840"/>
    </source>
</evidence>
<comment type="similarity">
    <text evidence="2">Belongs to the ABC transporter superfamily.</text>
</comment>
<feature type="transmembrane region" description="Helical" evidence="9">
    <location>
        <begin position="568"/>
        <end position="590"/>
    </location>
</feature>
<dbReference type="AlphaFoldDB" id="A0A6N7W7N0"/>
<evidence type="ECO:0000256" key="8">
    <source>
        <dbReference type="ARBA" id="ARBA00023136"/>
    </source>
</evidence>
<dbReference type="SUPFAM" id="SSF52540">
    <property type="entry name" value="P-loop containing nucleoside triphosphate hydrolases"/>
    <property type="match status" value="2"/>
</dbReference>
<dbReference type="CDD" id="cd16914">
    <property type="entry name" value="EcfT"/>
    <property type="match status" value="1"/>
</dbReference>
<evidence type="ECO:0000256" key="1">
    <source>
        <dbReference type="ARBA" id="ARBA00004141"/>
    </source>
</evidence>
<sequence length="722" mass="76831">MTITATTTVVAEDWGWRHAGRTAWAVRDANFQVAPGERILIVGPSGSGKSTLLSGLAGLLGEEEGEAAGSLKVGDQGSPRGLVGLVQQDPDSQIVMATIGDEVAFGCENLGVPTEEIWSRVESALNQVGLLLPLDHPTDKLSGGQKQRLALAAALAMHPQVLLLDEPTANLDPDGVFLVREAISRIAATGITVIMVEHRVEAWSDLMDRMIVMEEGKIVADGPTHQVLSARREVLAEAGVWVPGVPLPFSTCSPRSGPIVLRAHGVSIGYDTVVRSNVTLDLSEGVSTCITGANGTGKTTLALTLAGLLPTKAGAIDLDGSDPASWDAPRLARTIGMVFQEPSYQFLTQTVRAELELGGAAADRVDHFLEVLRLSHLQQAHPLSLSGGEKRRLSVATALIRSPRIVILDEPTFGQDRNTWIALVALIRTIASEGTTVICVTHDESFIAAIGESIVELGPRPAHTIPERKVHYSPLRGFNPLVQIVALAVLTVPLLFTIDIVSAAVALGLELLILPLLGWGPTRLIRRVWPLLTAAPLAAFSMLLYAKASGAIIWSWGPMVVSENSIELATAIALRVLAVGIPALCLLSDLDATETADSLMQIGHLPAALVLATLAGIRLVSLMLSDWDALKRARRSRGVTEKSRLRGFFLGAFSLFAFALRRAGTLSATMEARGFGAPIRRSYARESTVTRSDAVMVLVALAFVTTALLASIASGHFRWFGV</sequence>
<accession>A0A6N7W7N0</accession>
<dbReference type="InterPro" id="IPR003439">
    <property type="entry name" value="ABC_transporter-like_ATP-bd"/>
</dbReference>
<dbReference type="InterPro" id="IPR003593">
    <property type="entry name" value="AAA+_ATPase"/>
</dbReference>
<dbReference type="InterPro" id="IPR003339">
    <property type="entry name" value="ABC/ECF_trnsptr_transmembrane"/>
</dbReference>
<dbReference type="GO" id="GO:0005524">
    <property type="term" value="F:ATP binding"/>
    <property type="evidence" value="ECO:0007669"/>
    <property type="project" value="UniProtKB-KW"/>
</dbReference>
<feature type="transmembrane region" description="Helical" evidence="9">
    <location>
        <begin position="695"/>
        <end position="717"/>
    </location>
</feature>
<comment type="caution">
    <text evidence="11">The sequence shown here is derived from an EMBL/GenBank/DDBJ whole genome shotgun (WGS) entry which is preliminary data.</text>
</comment>